<organism evidence="2 3">
    <name type="scientific">Ricinus communis</name>
    <name type="common">Castor bean</name>
    <dbReference type="NCBI Taxonomy" id="3988"/>
    <lineage>
        <taxon>Eukaryota</taxon>
        <taxon>Viridiplantae</taxon>
        <taxon>Streptophyta</taxon>
        <taxon>Embryophyta</taxon>
        <taxon>Tracheophyta</taxon>
        <taxon>Spermatophyta</taxon>
        <taxon>Magnoliopsida</taxon>
        <taxon>eudicotyledons</taxon>
        <taxon>Gunneridae</taxon>
        <taxon>Pentapetalae</taxon>
        <taxon>rosids</taxon>
        <taxon>fabids</taxon>
        <taxon>Malpighiales</taxon>
        <taxon>Euphorbiaceae</taxon>
        <taxon>Acalyphoideae</taxon>
        <taxon>Acalypheae</taxon>
        <taxon>Ricinus</taxon>
    </lineage>
</organism>
<accession>B9TK69</accession>
<protein>
    <submittedName>
        <fullName evidence="2">Uncharacterized protein</fullName>
    </submittedName>
</protein>
<keyword evidence="3" id="KW-1185">Reference proteome</keyword>
<feature type="region of interest" description="Disordered" evidence="1">
    <location>
        <begin position="36"/>
        <end position="57"/>
    </location>
</feature>
<proteinExistence type="predicted"/>
<name>B9TK69_RICCO</name>
<gene>
    <name evidence="2" type="ORF">RCOM_1983140</name>
</gene>
<evidence type="ECO:0000256" key="1">
    <source>
        <dbReference type="SAM" id="MobiDB-lite"/>
    </source>
</evidence>
<evidence type="ECO:0000313" key="2">
    <source>
        <dbReference type="EMBL" id="EEF23745.1"/>
    </source>
</evidence>
<dbReference type="AlphaFoldDB" id="B9TK69"/>
<reference evidence="3" key="1">
    <citation type="journal article" date="2010" name="Nat. Biotechnol.">
        <title>Draft genome sequence of the oilseed species Ricinus communis.</title>
        <authorList>
            <person name="Chan A.P."/>
            <person name="Crabtree J."/>
            <person name="Zhao Q."/>
            <person name="Lorenzi H."/>
            <person name="Orvis J."/>
            <person name="Puiu D."/>
            <person name="Melake-Berhan A."/>
            <person name="Jones K.M."/>
            <person name="Redman J."/>
            <person name="Chen G."/>
            <person name="Cahoon E.B."/>
            <person name="Gedil M."/>
            <person name="Stanke M."/>
            <person name="Haas B.J."/>
            <person name="Wortman J.R."/>
            <person name="Fraser-Liggett C.M."/>
            <person name="Ravel J."/>
            <person name="Rabinowicz P.D."/>
        </authorList>
    </citation>
    <scope>NUCLEOTIDE SEQUENCE [LARGE SCALE GENOMIC DNA]</scope>
    <source>
        <strain evidence="3">cv. Hale</strain>
    </source>
</reference>
<dbReference type="EMBL" id="EQ984775">
    <property type="protein sequence ID" value="EEF23745.1"/>
    <property type="molecule type" value="Genomic_DNA"/>
</dbReference>
<dbReference type="InParanoid" id="B9TK69"/>
<dbReference type="Proteomes" id="UP000008311">
    <property type="component" value="Unassembled WGS sequence"/>
</dbReference>
<evidence type="ECO:0000313" key="3">
    <source>
        <dbReference type="Proteomes" id="UP000008311"/>
    </source>
</evidence>
<sequence length="110" mass="12194">MAHPGYSSYKGEVIPVYDLGRLAGSSDCNGAQLAILETTGGTPRRSSKRSSRELQRRSKEENVWRYADLVLSRCDIGRHERVAIQATVMRSLSRKSGCQHFAPARRSVTG</sequence>